<gene>
    <name evidence="1" type="ORF">BOLC4T23717H</name>
</gene>
<sequence length="139" mass="15970">MGLRRVQEHFLRIIKNGQKVKFWTDVGLPAGRLIDLAGEIGTEKLGISRNARICDGGVWNLRACRDQHIQQLVQVIRQFPLTLTVNVPDGVLWRNGPDDYGDKFIASGTWQQIRHSRDEVQWSKIVWFSQGVPRFSFIT</sequence>
<protein>
    <submittedName>
        <fullName evidence="1">Uncharacterized protein</fullName>
    </submittedName>
</protein>
<accession>A0A3P6CDI1</accession>
<name>A0A3P6CDI1_BRAOL</name>
<proteinExistence type="predicted"/>
<dbReference type="EMBL" id="LR031873">
    <property type="protein sequence ID" value="VDD07851.1"/>
    <property type="molecule type" value="Genomic_DNA"/>
</dbReference>
<organism evidence="1">
    <name type="scientific">Brassica oleracea</name>
    <name type="common">Wild cabbage</name>
    <dbReference type="NCBI Taxonomy" id="3712"/>
    <lineage>
        <taxon>Eukaryota</taxon>
        <taxon>Viridiplantae</taxon>
        <taxon>Streptophyta</taxon>
        <taxon>Embryophyta</taxon>
        <taxon>Tracheophyta</taxon>
        <taxon>Spermatophyta</taxon>
        <taxon>Magnoliopsida</taxon>
        <taxon>eudicotyledons</taxon>
        <taxon>Gunneridae</taxon>
        <taxon>Pentapetalae</taxon>
        <taxon>rosids</taxon>
        <taxon>malvids</taxon>
        <taxon>Brassicales</taxon>
        <taxon>Brassicaceae</taxon>
        <taxon>Brassiceae</taxon>
        <taxon>Brassica</taxon>
    </lineage>
</organism>
<reference evidence="1" key="1">
    <citation type="submission" date="2018-11" db="EMBL/GenBank/DDBJ databases">
        <authorList>
            <consortium name="Genoscope - CEA"/>
            <person name="William W."/>
        </authorList>
    </citation>
    <scope>NUCLEOTIDE SEQUENCE</scope>
</reference>
<dbReference type="AlphaFoldDB" id="A0A3P6CDI1"/>
<evidence type="ECO:0000313" key="1">
    <source>
        <dbReference type="EMBL" id="VDD07851.1"/>
    </source>
</evidence>